<protein>
    <submittedName>
        <fullName evidence="2">Uncharacterized protein</fullName>
    </submittedName>
</protein>
<gene>
    <name evidence="2" type="ORF">METZ01_LOCUS353987</name>
</gene>
<dbReference type="AlphaFoldDB" id="A0A382RTY2"/>
<organism evidence="2">
    <name type="scientific">marine metagenome</name>
    <dbReference type="NCBI Taxonomy" id="408172"/>
    <lineage>
        <taxon>unclassified sequences</taxon>
        <taxon>metagenomes</taxon>
        <taxon>ecological metagenomes</taxon>
    </lineage>
</organism>
<keyword evidence="1" id="KW-1133">Transmembrane helix</keyword>
<keyword evidence="1" id="KW-0472">Membrane</keyword>
<accession>A0A382RTY2</accession>
<feature type="non-terminal residue" evidence="2">
    <location>
        <position position="55"/>
    </location>
</feature>
<evidence type="ECO:0000313" key="2">
    <source>
        <dbReference type="EMBL" id="SVD01133.1"/>
    </source>
</evidence>
<keyword evidence="1" id="KW-0812">Transmembrane</keyword>
<evidence type="ECO:0000256" key="1">
    <source>
        <dbReference type="SAM" id="Phobius"/>
    </source>
</evidence>
<dbReference type="EMBL" id="UINC01124173">
    <property type="protein sequence ID" value="SVD01133.1"/>
    <property type="molecule type" value="Genomic_DNA"/>
</dbReference>
<proteinExistence type="predicted"/>
<feature type="transmembrane region" description="Helical" evidence="1">
    <location>
        <begin position="6"/>
        <end position="26"/>
    </location>
</feature>
<name>A0A382RTY2_9ZZZZ</name>
<reference evidence="2" key="1">
    <citation type="submission" date="2018-05" db="EMBL/GenBank/DDBJ databases">
        <authorList>
            <person name="Lanie J.A."/>
            <person name="Ng W.-L."/>
            <person name="Kazmierczak K.M."/>
            <person name="Andrzejewski T.M."/>
            <person name="Davidsen T.M."/>
            <person name="Wayne K.J."/>
            <person name="Tettelin H."/>
            <person name="Glass J.I."/>
            <person name="Rusch D."/>
            <person name="Podicherti R."/>
            <person name="Tsui H.-C.T."/>
            <person name="Winkler M.E."/>
        </authorList>
    </citation>
    <scope>NUCLEOTIDE SEQUENCE</scope>
</reference>
<sequence>MELLIEARWVILKVAIGVIVLFYLLVTGIHMSNRLLIDRALFGVNKYVRVIMNCP</sequence>